<reference evidence="2" key="1">
    <citation type="submission" date="2020-10" db="EMBL/GenBank/DDBJ databases">
        <authorList>
            <person name="Kikuchi T."/>
        </authorList>
    </citation>
    <scope>NUCLEOTIDE SEQUENCE</scope>
    <source>
        <strain evidence="2">NKZ352</strain>
    </source>
</reference>
<organism evidence="2 3">
    <name type="scientific">Caenorhabditis auriculariae</name>
    <dbReference type="NCBI Taxonomy" id="2777116"/>
    <lineage>
        <taxon>Eukaryota</taxon>
        <taxon>Metazoa</taxon>
        <taxon>Ecdysozoa</taxon>
        <taxon>Nematoda</taxon>
        <taxon>Chromadorea</taxon>
        <taxon>Rhabditida</taxon>
        <taxon>Rhabditina</taxon>
        <taxon>Rhabditomorpha</taxon>
        <taxon>Rhabditoidea</taxon>
        <taxon>Rhabditidae</taxon>
        <taxon>Peloderinae</taxon>
        <taxon>Caenorhabditis</taxon>
    </lineage>
</organism>
<dbReference type="Proteomes" id="UP000835052">
    <property type="component" value="Unassembled WGS sequence"/>
</dbReference>
<feature type="compositionally biased region" description="Basic and acidic residues" evidence="1">
    <location>
        <begin position="125"/>
        <end position="154"/>
    </location>
</feature>
<name>A0A8S1HYB4_9PELO</name>
<gene>
    <name evidence="2" type="ORF">CAUJ_LOCUS15897</name>
</gene>
<evidence type="ECO:0000313" key="2">
    <source>
        <dbReference type="EMBL" id="CAD6199998.1"/>
    </source>
</evidence>
<accession>A0A8S1HYB4</accession>
<feature type="region of interest" description="Disordered" evidence="1">
    <location>
        <begin position="96"/>
        <end position="154"/>
    </location>
</feature>
<evidence type="ECO:0000313" key="3">
    <source>
        <dbReference type="Proteomes" id="UP000835052"/>
    </source>
</evidence>
<dbReference type="AlphaFoldDB" id="A0A8S1HYB4"/>
<feature type="compositionally biased region" description="Basic and acidic residues" evidence="1">
    <location>
        <begin position="107"/>
        <end position="117"/>
    </location>
</feature>
<dbReference type="EMBL" id="CAJGYM010000224">
    <property type="protein sequence ID" value="CAD6199998.1"/>
    <property type="molecule type" value="Genomic_DNA"/>
</dbReference>
<protein>
    <submittedName>
        <fullName evidence="2">Uncharacterized protein</fullName>
    </submittedName>
</protein>
<proteinExistence type="predicted"/>
<evidence type="ECO:0000256" key="1">
    <source>
        <dbReference type="SAM" id="MobiDB-lite"/>
    </source>
</evidence>
<keyword evidence="3" id="KW-1185">Reference proteome</keyword>
<sequence length="276" mass="33243">MRKIDELSNERMKVVKENSRWAKKRVGDLYGSFYESFIVLMGKQLESMKKDLEEFPERKSTALISSSFEQQIRKEAEEQTKDMSLAELMSKFGIEKTIQMDSPRPFSETRKEKERVETALSSQKESSDRVKEILEQTERKREETRKRYEEEKVRREKSREEKRLQLEELKRKEQEIDDKSARQLEELEKRLADEEIQELQRKKKIEEEAAERSLREEKERKRAEEAWNRVIAQIKRNMFVESKWDKWFGQLRDAVSPLITSLRKVLFDVKVSKKLN</sequence>
<comment type="caution">
    <text evidence="2">The sequence shown here is derived from an EMBL/GenBank/DDBJ whole genome shotgun (WGS) entry which is preliminary data.</text>
</comment>